<keyword evidence="8 12" id="KW-0406">Ion transport</keyword>
<keyword evidence="6 13" id="KW-1133">Transmembrane helix</keyword>
<accession>E2A809</accession>
<evidence type="ECO:0000256" key="12">
    <source>
        <dbReference type="RuleBase" id="RU000679"/>
    </source>
</evidence>
<evidence type="ECO:0000256" key="13">
    <source>
        <dbReference type="SAM" id="Phobius"/>
    </source>
</evidence>
<keyword evidence="4 12" id="KW-0894">Sodium channel</keyword>
<keyword evidence="9 13" id="KW-0472">Membrane</keyword>
<keyword evidence="10 12" id="KW-0739">Sodium transport</keyword>
<protein>
    <recommendedName>
        <fullName evidence="16">Sodium channel protein Nach</fullName>
    </recommendedName>
</protein>
<evidence type="ECO:0000256" key="1">
    <source>
        <dbReference type="ARBA" id="ARBA00004141"/>
    </source>
</evidence>
<dbReference type="GO" id="GO:0016020">
    <property type="term" value="C:membrane"/>
    <property type="evidence" value="ECO:0007669"/>
    <property type="project" value="UniProtKB-SubCell"/>
</dbReference>
<reference evidence="14 15" key="1">
    <citation type="journal article" date="2010" name="Science">
        <title>Genomic comparison of the ants Camponotus floridanus and Harpegnathos saltator.</title>
        <authorList>
            <person name="Bonasio R."/>
            <person name="Zhang G."/>
            <person name="Ye C."/>
            <person name="Mutti N.S."/>
            <person name="Fang X."/>
            <person name="Qin N."/>
            <person name="Donahue G."/>
            <person name="Yang P."/>
            <person name="Li Q."/>
            <person name="Li C."/>
            <person name="Zhang P."/>
            <person name="Huang Z."/>
            <person name="Berger S.L."/>
            <person name="Reinberg D."/>
            <person name="Wang J."/>
            <person name="Liebig J."/>
        </authorList>
    </citation>
    <scope>NUCLEOTIDE SEQUENCE [LARGE SCALE GENOMIC DNA]</scope>
    <source>
        <strain evidence="15">C129</strain>
    </source>
</reference>
<evidence type="ECO:0008006" key="16">
    <source>
        <dbReference type="Google" id="ProtNLM"/>
    </source>
</evidence>
<comment type="similarity">
    <text evidence="2 12">Belongs to the amiloride-sensitive sodium channel (TC 1.A.6) family.</text>
</comment>
<evidence type="ECO:0000313" key="14">
    <source>
        <dbReference type="EMBL" id="EFN70446.1"/>
    </source>
</evidence>
<evidence type="ECO:0000256" key="7">
    <source>
        <dbReference type="ARBA" id="ARBA00023053"/>
    </source>
</evidence>
<name>E2A809_CAMFO</name>
<keyword evidence="11 12" id="KW-0407">Ion channel</keyword>
<evidence type="ECO:0000256" key="3">
    <source>
        <dbReference type="ARBA" id="ARBA00022448"/>
    </source>
</evidence>
<proteinExistence type="inferred from homology"/>
<evidence type="ECO:0000256" key="2">
    <source>
        <dbReference type="ARBA" id="ARBA00007193"/>
    </source>
</evidence>
<dbReference type="InParanoid" id="E2A809"/>
<feature type="transmembrane region" description="Helical" evidence="13">
    <location>
        <begin position="6"/>
        <end position="28"/>
    </location>
</feature>
<sequence>MRVLSTIIYRIIWAITVITSLCCAFILIKMSLNYYISHPTLTVIESTHNGIGNYPFPAITICDINRVSYKLTEEFVKNLKTPSNMSKKFLIEEMRLMNELLIPGIFGYDVEKNLTRLQDIIDDNSMSILDVIQLVCIKSISHVHMYIIYL</sequence>
<dbReference type="AlphaFoldDB" id="E2A809"/>
<keyword evidence="7" id="KW-0915">Sodium</keyword>
<evidence type="ECO:0000256" key="6">
    <source>
        <dbReference type="ARBA" id="ARBA00022989"/>
    </source>
</evidence>
<dbReference type="Pfam" id="PF00858">
    <property type="entry name" value="ASC"/>
    <property type="match status" value="1"/>
</dbReference>
<evidence type="ECO:0000256" key="8">
    <source>
        <dbReference type="ARBA" id="ARBA00023065"/>
    </source>
</evidence>
<dbReference type="GO" id="GO:0005272">
    <property type="term" value="F:sodium channel activity"/>
    <property type="evidence" value="ECO:0007669"/>
    <property type="project" value="UniProtKB-KW"/>
</dbReference>
<dbReference type="EMBL" id="GL437468">
    <property type="protein sequence ID" value="EFN70446.1"/>
    <property type="molecule type" value="Genomic_DNA"/>
</dbReference>
<keyword evidence="15" id="KW-1185">Reference proteome</keyword>
<dbReference type="Proteomes" id="UP000000311">
    <property type="component" value="Unassembled WGS sequence"/>
</dbReference>
<evidence type="ECO:0000256" key="4">
    <source>
        <dbReference type="ARBA" id="ARBA00022461"/>
    </source>
</evidence>
<evidence type="ECO:0000256" key="10">
    <source>
        <dbReference type="ARBA" id="ARBA00023201"/>
    </source>
</evidence>
<keyword evidence="5 12" id="KW-0812">Transmembrane</keyword>
<organism evidence="15">
    <name type="scientific">Camponotus floridanus</name>
    <name type="common">Florida carpenter ant</name>
    <dbReference type="NCBI Taxonomy" id="104421"/>
    <lineage>
        <taxon>Eukaryota</taxon>
        <taxon>Metazoa</taxon>
        <taxon>Ecdysozoa</taxon>
        <taxon>Arthropoda</taxon>
        <taxon>Hexapoda</taxon>
        <taxon>Insecta</taxon>
        <taxon>Pterygota</taxon>
        <taxon>Neoptera</taxon>
        <taxon>Endopterygota</taxon>
        <taxon>Hymenoptera</taxon>
        <taxon>Apocrita</taxon>
        <taxon>Aculeata</taxon>
        <taxon>Formicoidea</taxon>
        <taxon>Formicidae</taxon>
        <taxon>Formicinae</taxon>
        <taxon>Camponotus</taxon>
    </lineage>
</organism>
<evidence type="ECO:0000256" key="11">
    <source>
        <dbReference type="ARBA" id="ARBA00023303"/>
    </source>
</evidence>
<keyword evidence="3 12" id="KW-0813">Transport</keyword>
<dbReference type="OrthoDB" id="6502088at2759"/>
<gene>
    <name evidence="14" type="ORF">EAG_08741</name>
</gene>
<dbReference type="InterPro" id="IPR001873">
    <property type="entry name" value="ENaC"/>
</dbReference>
<evidence type="ECO:0000256" key="5">
    <source>
        <dbReference type="ARBA" id="ARBA00022692"/>
    </source>
</evidence>
<evidence type="ECO:0000313" key="15">
    <source>
        <dbReference type="Proteomes" id="UP000000311"/>
    </source>
</evidence>
<evidence type="ECO:0000256" key="9">
    <source>
        <dbReference type="ARBA" id="ARBA00023136"/>
    </source>
</evidence>
<comment type="subcellular location">
    <subcellularLocation>
        <location evidence="1">Membrane</location>
        <topology evidence="1">Multi-pass membrane protein</topology>
    </subcellularLocation>
</comment>